<protein>
    <submittedName>
        <fullName evidence="1">Uncharacterized protein</fullName>
    </submittedName>
</protein>
<accession>A0A8S5NEN6</accession>
<reference evidence="1" key="1">
    <citation type="journal article" date="2021" name="Proc. Natl. Acad. Sci. U.S.A.">
        <title>A Catalog of Tens of Thousands of Viruses from Human Metagenomes Reveals Hidden Associations with Chronic Diseases.</title>
        <authorList>
            <person name="Tisza M.J."/>
            <person name="Buck C.B."/>
        </authorList>
    </citation>
    <scope>NUCLEOTIDE SEQUENCE</scope>
    <source>
        <strain evidence="1">Cte0p10</strain>
    </source>
</reference>
<name>A0A8S5NEN6_9CAUD</name>
<sequence length="42" mass="4927">MYVDSGRWRAAYASVSIDGFRPVFFIWSGERTNVYHKEIRAS</sequence>
<proteinExistence type="predicted"/>
<organism evidence="1">
    <name type="scientific">Myoviridae sp. cte0p10</name>
    <dbReference type="NCBI Taxonomy" id="2826674"/>
    <lineage>
        <taxon>Viruses</taxon>
        <taxon>Duplodnaviria</taxon>
        <taxon>Heunggongvirae</taxon>
        <taxon>Uroviricota</taxon>
        <taxon>Caudoviricetes</taxon>
    </lineage>
</organism>
<evidence type="ECO:0000313" key="1">
    <source>
        <dbReference type="EMBL" id="DAD93285.1"/>
    </source>
</evidence>
<dbReference type="EMBL" id="BK015156">
    <property type="protein sequence ID" value="DAD93285.1"/>
    <property type="molecule type" value="Genomic_DNA"/>
</dbReference>